<reference evidence="1 2" key="1">
    <citation type="submission" date="2020-09" db="EMBL/GenBank/DDBJ databases">
        <title>Roseomonas.</title>
        <authorList>
            <person name="Zhu W."/>
        </authorList>
    </citation>
    <scope>NUCLEOTIDE SEQUENCE [LARGE SCALE GENOMIC DNA]</scope>
    <source>
        <strain evidence="1 2">573</strain>
    </source>
</reference>
<name>A0ABS3KW56_9PROT</name>
<sequence>MIPDLVRGPLLDDAQVQAICRKIEAAFLPRRCWVNITESQELDFEVMTLQGDPVVSCSSHPIETIANPADLDSLLFEAKLVAAEHGHAFDRSIQRP</sequence>
<comment type="caution">
    <text evidence="1">The sequence shown here is derived from an EMBL/GenBank/DDBJ whole genome shotgun (WGS) entry which is preliminary data.</text>
</comment>
<gene>
    <name evidence="1" type="ORF">IAI61_22025</name>
</gene>
<proteinExistence type="predicted"/>
<dbReference type="EMBL" id="JACTNG010000018">
    <property type="protein sequence ID" value="MBO1081715.1"/>
    <property type="molecule type" value="Genomic_DNA"/>
</dbReference>
<evidence type="ECO:0000313" key="2">
    <source>
        <dbReference type="Proteomes" id="UP001518989"/>
    </source>
</evidence>
<dbReference type="Proteomes" id="UP001518989">
    <property type="component" value="Unassembled WGS sequence"/>
</dbReference>
<keyword evidence="2" id="KW-1185">Reference proteome</keyword>
<protein>
    <recommendedName>
        <fullName evidence="3">DUF1652 domain-containing protein</fullName>
    </recommendedName>
</protein>
<accession>A0ABS3KW56</accession>
<dbReference type="RefSeq" id="WP_207419897.1">
    <property type="nucleotide sequence ID" value="NZ_CP061181.1"/>
</dbReference>
<evidence type="ECO:0008006" key="3">
    <source>
        <dbReference type="Google" id="ProtNLM"/>
    </source>
</evidence>
<evidence type="ECO:0000313" key="1">
    <source>
        <dbReference type="EMBL" id="MBO1081715.1"/>
    </source>
</evidence>
<organism evidence="1 2">
    <name type="scientific">Roseomonas haemaphysalidis</name>
    <dbReference type="NCBI Taxonomy" id="2768162"/>
    <lineage>
        <taxon>Bacteria</taxon>
        <taxon>Pseudomonadati</taxon>
        <taxon>Pseudomonadota</taxon>
        <taxon>Alphaproteobacteria</taxon>
        <taxon>Acetobacterales</taxon>
        <taxon>Roseomonadaceae</taxon>
        <taxon>Roseomonas</taxon>
    </lineage>
</organism>